<dbReference type="GO" id="GO:0046943">
    <property type="term" value="F:carboxylic acid transmembrane transporter activity"/>
    <property type="evidence" value="ECO:0007669"/>
    <property type="project" value="UniProtKB-ARBA"/>
</dbReference>
<feature type="transmembrane region" description="Helical" evidence="8">
    <location>
        <begin position="325"/>
        <end position="346"/>
    </location>
</feature>
<dbReference type="SUPFAM" id="SSF103473">
    <property type="entry name" value="MFS general substrate transporter"/>
    <property type="match status" value="1"/>
</dbReference>
<protein>
    <submittedName>
        <fullName evidence="10">Putative transporter-like protein</fullName>
    </submittedName>
</protein>
<feature type="transmembrane region" description="Helical" evidence="8">
    <location>
        <begin position="154"/>
        <end position="176"/>
    </location>
</feature>
<feature type="transmembrane region" description="Helical" evidence="8">
    <location>
        <begin position="393"/>
        <end position="411"/>
    </location>
</feature>
<feature type="transmembrane region" description="Helical" evidence="8">
    <location>
        <begin position="254"/>
        <end position="278"/>
    </location>
</feature>
<accession>A0A086T714</accession>
<evidence type="ECO:0000256" key="5">
    <source>
        <dbReference type="ARBA" id="ARBA00022989"/>
    </source>
</evidence>
<dbReference type="Proteomes" id="UP000029964">
    <property type="component" value="Unassembled WGS sequence"/>
</dbReference>
<dbReference type="OrthoDB" id="6770063at2759"/>
<feature type="transmembrane region" description="Helical" evidence="8">
    <location>
        <begin position="188"/>
        <end position="210"/>
    </location>
</feature>
<keyword evidence="3" id="KW-0813">Transport</keyword>
<gene>
    <name evidence="10" type="ORF">ACRE_040130</name>
</gene>
<dbReference type="CDD" id="cd17502">
    <property type="entry name" value="MFS_Azr1_MDR_like"/>
    <property type="match status" value="1"/>
</dbReference>
<comment type="caution">
    <text evidence="10">The sequence shown here is derived from an EMBL/GenBank/DDBJ whole genome shotgun (WGS) entry which is preliminary data.</text>
</comment>
<evidence type="ECO:0000256" key="4">
    <source>
        <dbReference type="ARBA" id="ARBA00022692"/>
    </source>
</evidence>
<dbReference type="HOGENOM" id="CLU_000960_22_0_1"/>
<feature type="transmembrane region" description="Helical" evidence="8">
    <location>
        <begin position="284"/>
        <end position="305"/>
    </location>
</feature>
<comment type="similarity">
    <text evidence="2">Belongs to the major facilitator superfamily.</text>
</comment>
<dbReference type="EMBL" id="JPKY01000036">
    <property type="protein sequence ID" value="KFH45146.1"/>
    <property type="molecule type" value="Genomic_DNA"/>
</dbReference>
<proteinExistence type="inferred from homology"/>
<dbReference type="InterPro" id="IPR020846">
    <property type="entry name" value="MFS_dom"/>
</dbReference>
<evidence type="ECO:0000256" key="2">
    <source>
        <dbReference type="ARBA" id="ARBA00008335"/>
    </source>
</evidence>
<dbReference type="FunFam" id="1.20.1720.10:FF:000013">
    <property type="entry name" value="Related to multidrug resistance proteins"/>
    <property type="match status" value="1"/>
</dbReference>
<evidence type="ECO:0000256" key="6">
    <source>
        <dbReference type="ARBA" id="ARBA00023136"/>
    </source>
</evidence>
<evidence type="ECO:0000259" key="9">
    <source>
        <dbReference type="PROSITE" id="PS50850"/>
    </source>
</evidence>
<feature type="transmembrane region" description="Helical" evidence="8">
    <location>
        <begin position="423"/>
        <end position="442"/>
    </location>
</feature>
<name>A0A086T714_HAPC1</name>
<feature type="transmembrane region" description="Helical" evidence="8">
    <location>
        <begin position="129"/>
        <end position="148"/>
    </location>
</feature>
<dbReference type="PRINTS" id="PR01036">
    <property type="entry name" value="TCRTETB"/>
</dbReference>
<organism evidence="10 11">
    <name type="scientific">Hapsidospora chrysogenum (strain ATCC 11550 / CBS 779.69 / DSM 880 / IAM 14645 / JCM 23072 / IMI 49137)</name>
    <name type="common">Acremonium chrysogenum</name>
    <dbReference type="NCBI Taxonomy" id="857340"/>
    <lineage>
        <taxon>Eukaryota</taxon>
        <taxon>Fungi</taxon>
        <taxon>Dikarya</taxon>
        <taxon>Ascomycota</taxon>
        <taxon>Pezizomycotina</taxon>
        <taxon>Sordariomycetes</taxon>
        <taxon>Hypocreomycetidae</taxon>
        <taxon>Hypocreales</taxon>
        <taxon>Bionectriaceae</taxon>
        <taxon>Hapsidospora</taxon>
    </lineage>
</organism>
<feature type="transmembrane region" description="Helical" evidence="8">
    <location>
        <begin position="61"/>
        <end position="78"/>
    </location>
</feature>
<dbReference type="PROSITE" id="PS50850">
    <property type="entry name" value="MFS"/>
    <property type="match status" value="1"/>
</dbReference>
<dbReference type="InterPro" id="IPR036259">
    <property type="entry name" value="MFS_trans_sf"/>
</dbReference>
<keyword evidence="11" id="KW-1185">Reference proteome</keyword>
<feature type="transmembrane region" description="Helical" evidence="8">
    <location>
        <begin position="463"/>
        <end position="482"/>
    </location>
</feature>
<keyword evidence="6 8" id="KW-0472">Membrane</keyword>
<dbReference type="GO" id="GO:0012505">
    <property type="term" value="C:endomembrane system"/>
    <property type="evidence" value="ECO:0007669"/>
    <property type="project" value="UniProtKB-SubCell"/>
</dbReference>
<dbReference type="Gene3D" id="1.20.1250.20">
    <property type="entry name" value="MFS general substrate transporter like domains"/>
    <property type="match status" value="1"/>
</dbReference>
<feature type="transmembrane region" description="Helical" evidence="8">
    <location>
        <begin position="98"/>
        <end position="117"/>
    </location>
</feature>
<feature type="transmembrane region" description="Helical" evidence="8">
    <location>
        <begin position="531"/>
        <end position="551"/>
    </location>
</feature>
<feature type="region of interest" description="Disordered" evidence="7">
    <location>
        <begin position="1"/>
        <end position="31"/>
    </location>
</feature>
<sequence length="581" mass="62354">MHSPGVLGKDADNGNEPQSPGLQGGLTEKAGSTETIAAEQTPEDGKVHEFNEQTNYVPKKTIITIFLACASVDLLALIDQTTLAVSLYIIGDALGSTAQVSWIASGYFITSTVGQLLYGRLSDIWSRKVILLIGLAIFFFGSLASSLAQSVLQLTIFRAFTGIGGGGLMTVAQLIVSDVVPLRERGKYQGILGAVVALANGIGPVIGGAISSKSADSWRWIFRMNMPLTLFTTAGVIFFMPLKKVDGDWRVKLAAVDFAGIFLAMAGTTVLMLGLTWGGGEYPWYSAHVIATLVIGVVVCIGFVLWQWKGPRYPLVPLHIFKSKIVNGACITMAINGWNFVVQVYYIPSFYQLVYEYSATRAGAMLLPITLVQTASSTLSGLVVHWAGRYRECILFGWVCWAVGLGLMSTLDETTGVAKQIGYSVLIGVGVGNTLQPALIAVQAGAERRDMAVVTSFRNFVRNLGATLGLAICGTIINNVLAGSLSTLDMDGDTTETLLRSPQSYMDTVSEDEADRIRSILAPAYRKGFRVIFLVGAGLCALAFVVAFFMMPQVELSRPDDAKLKEEGRQAYKDKKGASAA</sequence>
<comment type="subcellular location">
    <subcellularLocation>
        <location evidence="1">Endomembrane system</location>
        <topology evidence="1">Multi-pass membrane protein</topology>
    </subcellularLocation>
</comment>
<dbReference type="AlphaFoldDB" id="A0A086T714"/>
<evidence type="ECO:0000256" key="1">
    <source>
        <dbReference type="ARBA" id="ARBA00004127"/>
    </source>
</evidence>
<evidence type="ECO:0000313" key="10">
    <source>
        <dbReference type="EMBL" id="KFH45146.1"/>
    </source>
</evidence>
<dbReference type="InterPro" id="IPR011701">
    <property type="entry name" value="MFS"/>
</dbReference>
<dbReference type="PANTHER" id="PTHR23501:SF189">
    <property type="entry name" value="DRUG TRANSPORTER, PUTATIVE (AFU_ORTHOLOGUE AFUA_4G03920)-RELATED"/>
    <property type="match status" value="1"/>
</dbReference>
<keyword evidence="5 8" id="KW-1133">Transmembrane helix</keyword>
<dbReference type="GO" id="GO:0005886">
    <property type="term" value="C:plasma membrane"/>
    <property type="evidence" value="ECO:0007669"/>
    <property type="project" value="TreeGrafter"/>
</dbReference>
<feature type="domain" description="Major facilitator superfamily (MFS) profile" evidence="9">
    <location>
        <begin position="65"/>
        <end position="555"/>
    </location>
</feature>
<dbReference type="PANTHER" id="PTHR23501">
    <property type="entry name" value="MAJOR FACILITATOR SUPERFAMILY"/>
    <property type="match status" value="1"/>
</dbReference>
<evidence type="ECO:0000256" key="8">
    <source>
        <dbReference type="SAM" id="Phobius"/>
    </source>
</evidence>
<feature type="transmembrane region" description="Helical" evidence="8">
    <location>
        <begin position="222"/>
        <end position="242"/>
    </location>
</feature>
<evidence type="ECO:0000313" key="11">
    <source>
        <dbReference type="Proteomes" id="UP000029964"/>
    </source>
</evidence>
<evidence type="ECO:0000256" key="7">
    <source>
        <dbReference type="SAM" id="MobiDB-lite"/>
    </source>
</evidence>
<keyword evidence="4 8" id="KW-0812">Transmembrane</keyword>
<evidence type="ECO:0000256" key="3">
    <source>
        <dbReference type="ARBA" id="ARBA00022448"/>
    </source>
</evidence>
<reference evidence="11" key="1">
    <citation type="journal article" date="2014" name="Genome Announc.">
        <title>Genome sequence and annotation of Acremonium chrysogenum, producer of the beta-lactam antibiotic cephalosporin C.</title>
        <authorList>
            <person name="Terfehr D."/>
            <person name="Dahlmann T.A."/>
            <person name="Specht T."/>
            <person name="Zadra I."/>
            <person name="Kuernsteiner H."/>
            <person name="Kueck U."/>
        </authorList>
    </citation>
    <scope>NUCLEOTIDE SEQUENCE [LARGE SCALE GENOMIC DNA]</scope>
    <source>
        <strain evidence="11">ATCC 11550 / CBS 779.69 / DSM 880 / IAM 14645 / JCM 23072 / IMI 49137</strain>
    </source>
</reference>
<dbReference type="Pfam" id="PF07690">
    <property type="entry name" value="MFS_1"/>
    <property type="match status" value="1"/>
</dbReference>
<dbReference type="Gene3D" id="1.20.1720.10">
    <property type="entry name" value="Multidrug resistance protein D"/>
    <property type="match status" value="1"/>
</dbReference>
<feature type="transmembrane region" description="Helical" evidence="8">
    <location>
        <begin position="366"/>
        <end position="386"/>
    </location>
</feature>